<protein>
    <submittedName>
        <fullName evidence="1">Uncharacterized protein</fullName>
    </submittedName>
</protein>
<accession>A0A1B4XWI9</accession>
<dbReference type="EMBL" id="LC168164">
    <property type="protein sequence ID" value="BAV39169.1"/>
    <property type="molecule type" value="Genomic_DNA"/>
</dbReference>
<evidence type="ECO:0000313" key="1">
    <source>
        <dbReference type="EMBL" id="BAV39169.1"/>
    </source>
</evidence>
<reference evidence="1 2" key="1">
    <citation type="submission" date="2016-07" db="EMBL/GenBank/DDBJ databases">
        <title>Characterization of three bacteriophages infecting bacteria isolated from shrimp culture pond water.</title>
        <authorList>
            <person name="Khoa H.V."/>
        </authorList>
    </citation>
    <scope>NUCLEOTIDE SEQUENCE [LARGE SCALE GENOMIC DNA]</scope>
</reference>
<gene>
    <name evidence="1" type="ORF">BPT24_046</name>
</gene>
<keyword evidence="2" id="KW-1185">Reference proteome</keyword>
<dbReference type="Proteomes" id="UP000224877">
    <property type="component" value="Segment"/>
</dbReference>
<sequence>MEQKPKGLIHSINRAKQPIDFVGIKSKKIHPTDIDALIEIEGKYLFIFELKVKGNRPPFGQKLALERIAVKWVRDGGLAWIIYAEHDTPVDEPVLLKDCRIFEIWSKDKTILLKDDQNLLVKPFLKVLCKTHNITKLKDL</sequence>
<name>A0A1B4XWI9_9CAUD</name>
<evidence type="ECO:0000313" key="2">
    <source>
        <dbReference type="Proteomes" id="UP000224877"/>
    </source>
</evidence>
<proteinExistence type="predicted"/>
<organism evidence="1 2">
    <name type="scientific">Tenacibaculum phage pT24</name>
    <dbReference type="NCBI Taxonomy" id="1880590"/>
    <lineage>
        <taxon>Viruses</taxon>
        <taxon>Duplodnaviria</taxon>
        <taxon>Heunggongvirae</taxon>
        <taxon>Uroviricota</taxon>
        <taxon>Caudoviricetes</taxon>
        <taxon>Kungbxnavirus</taxon>
        <taxon>Kungbxnavirus pT24</taxon>
    </lineage>
</organism>